<organism evidence="1 2">
    <name type="scientific">Hibiscus syriacus</name>
    <name type="common">Rose of Sharon</name>
    <dbReference type="NCBI Taxonomy" id="106335"/>
    <lineage>
        <taxon>Eukaryota</taxon>
        <taxon>Viridiplantae</taxon>
        <taxon>Streptophyta</taxon>
        <taxon>Embryophyta</taxon>
        <taxon>Tracheophyta</taxon>
        <taxon>Spermatophyta</taxon>
        <taxon>Magnoliopsida</taxon>
        <taxon>eudicotyledons</taxon>
        <taxon>Gunneridae</taxon>
        <taxon>Pentapetalae</taxon>
        <taxon>rosids</taxon>
        <taxon>malvids</taxon>
        <taxon>Malvales</taxon>
        <taxon>Malvaceae</taxon>
        <taxon>Malvoideae</taxon>
        <taxon>Hibiscus</taxon>
    </lineage>
</organism>
<gene>
    <name evidence="1" type="ORF">F3Y22_tig00112215pilonHSYRG00047</name>
</gene>
<name>A0A6A2X4M2_HIBSY</name>
<protein>
    <submittedName>
        <fullName evidence="1">Uncharacterized protein</fullName>
    </submittedName>
</protein>
<accession>A0A6A2X4M2</accession>
<sequence length="99" mass="10498">MGEGDDGTPVISFLVYSTSLNCLPVQASSRGIGFGVWQSRGRIVLGLRSSKLKCLALGAEDDKPGDKKTLTGKINEDGSTVAGAFHKDLSLLPSKQTRF</sequence>
<reference evidence="1" key="1">
    <citation type="submission" date="2019-09" db="EMBL/GenBank/DDBJ databases">
        <title>Draft genome information of white flower Hibiscus syriacus.</title>
        <authorList>
            <person name="Kim Y.-M."/>
        </authorList>
    </citation>
    <scope>NUCLEOTIDE SEQUENCE [LARGE SCALE GENOMIC DNA]</scope>
    <source>
        <strain evidence="1">YM2019G1</strain>
    </source>
</reference>
<dbReference type="AlphaFoldDB" id="A0A6A2X4M2"/>
<proteinExistence type="predicted"/>
<dbReference type="EMBL" id="VEPZ02001517">
    <property type="protein sequence ID" value="KAE8669851.1"/>
    <property type="molecule type" value="Genomic_DNA"/>
</dbReference>
<comment type="caution">
    <text evidence="1">The sequence shown here is derived from an EMBL/GenBank/DDBJ whole genome shotgun (WGS) entry which is preliminary data.</text>
</comment>
<keyword evidence="2" id="KW-1185">Reference proteome</keyword>
<dbReference type="Proteomes" id="UP000436088">
    <property type="component" value="Unassembled WGS sequence"/>
</dbReference>
<evidence type="ECO:0000313" key="1">
    <source>
        <dbReference type="EMBL" id="KAE8669851.1"/>
    </source>
</evidence>
<evidence type="ECO:0000313" key="2">
    <source>
        <dbReference type="Proteomes" id="UP000436088"/>
    </source>
</evidence>